<dbReference type="EMBL" id="JAJSOW010000107">
    <property type="protein sequence ID" value="KAI9157170.1"/>
    <property type="molecule type" value="Genomic_DNA"/>
</dbReference>
<sequence>MTNLPFFHRVESCQRSDVTPGGVFQIALLFERQRRLLKAKGNMWTPRCFTAQTVLSLGSGCSLSFSLLSSPSSSFFCDKAVISESANLA</sequence>
<reference evidence="1" key="1">
    <citation type="journal article" date="2022" name="Plant J.">
        <title>Strategies of tolerance reflected in two North American maple genomes.</title>
        <authorList>
            <person name="McEvoy S.L."/>
            <person name="Sezen U.U."/>
            <person name="Trouern-Trend A."/>
            <person name="McMahon S.M."/>
            <person name="Schaberg P.G."/>
            <person name="Yang J."/>
            <person name="Wegrzyn J.L."/>
            <person name="Swenson N.G."/>
        </authorList>
    </citation>
    <scope>NUCLEOTIDE SEQUENCE</scope>
    <source>
        <strain evidence="1">91603</strain>
    </source>
</reference>
<dbReference type="Proteomes" id="UP001064489">
    <property type="component" value="Chromosome 12"/>
</dbReference>
<proteinExistence type="predicted"/>
<dbReference type="AlphaFoldDB" id="A0AAD5NFZ4"/>
<keyword evidence="2" id="KW-1185">Reference proteome</keyword>
<organism evidence="1 2">
    <name type="scientific">Acer negundo</name>
    <name type="common">Box elder</name>
    <dbReference type="NCBI Taxonomy" id="4023"/>
    <lineage>
        <taxon>Eukaryota</taxon>
        <taxon>Viridiplantae</taxon>
        <taxon>Streptophyta</taxon>
        <taxon>Embryophyta</taxon>
        <taxon>Tracheophyta</taxon>
        <taxon>Spermatophyta</taxon>
        <taxon>Magnoliopsida</taxon>
        <taxon>eudicotyledons</taxon>
        <taxon>Gunneridae</taxon>
        <taxon>Pentapetalae</taxon>
        <taxon>rosids</taxon>
        <taxon>malvids</taxon>
        <taxon>Sapindales</taxon>
        <taxon>Sapindaceae</taxon>
        <taxon>Hippocastanoideae</taxon>
        <taxon>Acereae</taxon>
        <taxon>Acer</taxon>
    </lineage>
</organism>
<name>A0AAD5NFZ4_ACENE</name>
<evidence type="ECO:0000313" key="1">
    <source>
        <dbReference type="EMBL" id="KAI9157170.1"/>
    </source>
</evidence>
<evidence type="ECO:0000313" key="2">
    <source>
        <dbReference type="Proteomes" id="UP001064489"/>
    </source>
</evidence>
<reference evidence="1" key="2">
    <citation type="submission" date="2023-02" db="EMBL/GenBank/DDBJ databases">
        <authorList>
            <person name="Swenson N.G."/>
            <person name="Wegrzyn J.L."/>
            <person name="Mcevoy S.L."/>
        </authorList>
    </citation>
    <scope>NUCLEOTIDE SEQUENCE</scope>
    <source>
        <strain evidence="1">91603</strain>
        <tissue evidence="1">Leaf</tissue>
    </source>
</reference>
<protein>
    <submittedName>
        <fullName evidence="1">Uncharacterized protein</fullName>
    </submittedName>
</protein>
<gene>
    <name evidence="1" type="ORF">LWI28_017879</name>
</gene>
<accession>A0AAD5NFZ4</accession>
<comment type="caution">
    <text evidence="1">The sequence shown here is derived from an EMBL/GenBank/DDBJ whole genome shotgun (WGS) entry which is preliminary data.</text>
</comment>